<comment type="caution">
    <text evidence="1">The sequence shown here is derived from an EMBL/GenBank/DDBJ whole genome shotgun (WGS) entry which is preliminary data.</text>
</comment>
<organism evidence="1 2">
    <name type="scientific">Metarhizobium album</name>
    <dbReference type="NCBI Taxonomy" id="2182425"/>
    <lineage>
        <taxon>Bacteria</taxon>
        <taxon>Pseudomonadati</taxon>
        <taxon>Pseudomonadota</taxon>
        <taxon>Alphaproteobacteria</taxon>
        <taxon>Hyphomicrobiales</taxon>
        <taxon>Rhizobiaceae</taxon>
        <taxon>Metarhizobium</taxon>
    </lineage>
</organism>
<reference evidence="1 2" key="1">
    <citation type="submission" date="2018-05" db="EMBL/GenBank/DDBJ databases">
        <title>The draft genome of strain NS-104.</title>
        <authorList>
            <person name="Hang P."/>
            <person name="Jiang J."/>
        </authorList>
    </citation>
    <scope>NUCLEOTIDE SEQUENCE [LARGE SCALE GENOMIC DNA]</scope>
    <source>
        <strain evidence="1 2">NS-104</strain>
    </source>
</reference>
<proteinExistence type="predicted"/>
<protein>
    <submittedName>
        <fullName evidence="1">Uncharacterized protein</fullName>
    </submittedName>
</protein>
<accession>A0A2U2DKU3</accession>
<evidence type="ECO:0000313" key="1">
    <source>
        <dbReference type="EMBL" id="PWE53924.1"/>
    </source>
</evidence>
<evidence type="ECO:0000313" key="2">
    <source>
        <dbReference type="Proteomes" id="UP000245252"/>
    </source>
</evidence>
<keyword evidence="2" id="KW-1185">Reference proteome</keyword>
<gene>
    <name evidence="1" type="ORF">DEM27_23725</name>
</gene>
<dbReference type="AlphaFoldDB" id="A0A2U2DKU3"/>
<dbReference type="EMBL" id="QFBC01000013">
    <property type="protein sequence ID" value="PWE53924.1"/>
    <property type="molecule type" value="Genomic_DNA"/>
</dbReference>
<name>A0A2U2DKU3_9HYPH</name>
<dbReference type="Proteomes" id="UP000245252">
    <property type="component" value="Unassembled WGS sequence"/>
</dbReference>
<sequence length="94" mass="9956">MALIADLHEFQCFVIGFDEFAGLADRAANGCSQPDRVFGASTGGKHLANRLGCQQKTESAMAMVDRLLTVLRQCGYSGSGSKPTAVLAPPLRVN</sequence>